<dbReference type="Proteomes" id="UP000026915">
    <property type="component" value="Chromosome 1"/>
</dbReference>
<dbReference type="PANTHER" id="PTHR31286">
    <property type="entry name" value="GLYCINE-RICH CELL WALL STRUCTURAL PROTEIN 1.8-LIKE"/>
    <property type="match status" value="1"/>
</dbReference>
<dbReference type="AlphaFoldDB" id="A0A061DPI6"/>
<name>A0A061DPI6_THECC</name>
<gene>
    <name evidence="1" type="ORF">TCM_004306</name>
</gene>
<reference evidence="1 2" key="1">
    <citation type="journal article" date="2013" name="Genome Biol.">
        <title>The genome sequence of the most widely cultivated cacao type and its use to identify candidate genes regulating pod color.</title>
        <authorList>
            <person name="Motamayor J.C."/>
            <person name="Mockaitis K."/>
            <person name="Schmutz J."/>
            <person name="Haiminen N."/>
            <person name="Iii D.L."/>
            <person name="Cornejo O."/>
            <person name="Findley S.D."/>
            <person name="Zheng P."/>
            <person name="Utro F."/>
            <person name="Royaert S."/>
            <person name="Saski C."/>
            <person name="Jenkins J."/>
            <person name="Podicheti R."/>
            <person name="Zhao M."/>
            <person name="Scheffler B.E."/>
            <person name="Stack J.C."/>
            <person name="Feltus F.A."/>
            <person name="Mustiga G.M."/>
            <person name="Amores F."/>
            <person name="Phillips W."/>
            <person name="Marelli J.P."/>
            <person name="May G.D."/>
            <person name="Shapiro H."/>
            <person name="Ma J."/>
            <person name="Bustamante C.D."/>
            <person name="Schnell R.J."/>
            <person name="Main D."/>
            <person name="Gilbert D."/>
            <person name="Parida L."/>
            <person name="Kuhn D.N."/>
        </authorList>
    </citation>
    <scope>NUCLEOTIDE SEQUENCE [LARGE SCALE GENOMIC DNA]</scope>
    <source>
        <strain evidence="2">cv. Matina 1-6</strain>
    </source>
</reference>
<dbReference type="eggNOG" id="KOG1075">
    <property type="taxonomic scope" value="Eukaryota"/>
</dbReference>
<accession>A0A061DPI6</accession>
<dbReference type="InterPro" id="IPR040256">
    <property type="entry name" value="At4g02000-like"/>
</dbReference>
<dbReference type="InParanoid" id="A0A061DPI6"/>
<evidence type="ECO:0000313" key="1">
    <source>
        <dbReference type="EMBL" id="EOX94694.1"/>
    </source>
</evidence>
<keyword evidence="2" id="KW-1185">Reference proteome</keyword>
<dbReference type="EMBL" id="CM001879">
    <property type="protein sequence ID" value="EOX94694.1"/>
    <property type="molecule type" value="Genomic_DNA"/>
</dbReference>
<sequence length="529" mass="60462">MEYNDDASDNNEKESTDEMEEEMEFLWSETKNGTFSLIISNRKHKELVKWWQCSVIVQMLGRPISYQSLCNKIVSLWAPKGCYLIVDLDDEAHLVRRWSSNYVKGVKDLSTVATCMRFPRMLLHLYHKSVLRQIGYKLGRLLKIDYNIDQEKQGKFALIAMQLDLTKPLIPCFYINGQLQLVEGERLPKVCFTCGIYGYVQEDCGDTGPETHVDVDEQMVSKEKSNTDIVKNKALISNVVAGSSNGNNIMEVENTIILTTTSNAHQGDMGTDPLRSVQRSGVFGSIFLTKKRILARLRGTQSNFIRGRQIFGNVIVTQEVMHSFQKKQCKRGWMMRKIDLEKAHDSRFGLVCGSFISLDGNHQRCLGRFLCLFRRNLRWALGDDLTVNFGKDTWIGDEPLMSFSRGQICKALENDSVRDYLSENEDWDQGKLLSCLPIYVVQRIMQSLPPSLESRGDEPYWAISSDLEVEKPLHFRKEDHTLPVERKLTMIKSMVEAISTALSLPKNVCYSENRNEEILIGWQPPPTGG</sequence>
<dbReference type="PANTHER" id="PTHR31286:SF99">
    <property type="entry name" value="DUF4283 DOMAIN-CONTAINING PROTEIN"/>
    <property type="match status" value="1"/>
</dbReference>
<proteinExistence type="predicted"/>
<dbReference type="HOGENOM" id="CLU_515276_0_0_1"/>
<evidence type="ECO:0008006" key="3">
    <source>
        <dbReference type="Google" id="ProtNLM"/>
    </source>
</evidence>
<dbReference type="Gramene" id="EOX94694">
    <property type="protein sequence ID" value="EOX94694"/>
    <property type="gene ID" value="TCM_004306"/>
</dbReference>
<protein>
    <recommendedName>
        <fullName evidence="3">DUF4283 domain-containing protein</fullName>
    </recommendedName>
</protein>
<organism evidence="1 2">
    <name type="scientific">Theobroma cacao</name>
    <name type="common">Cacao</name>
    <name type="synonym">Cocoa</name>
    <dbReference type="NCBI Taxonomy" id="3641"/>
    <lineage>
        <taxon>Eukaryota</taxon>
        <taxon>Viridiplantae</taxon>
        <taxon>Streptophyta</taxon>
        <taxon>Embryophyta</taxon>
        <taxon>Tracheophyta</taxon>
        <taxon>Spermatophyta</taxon>
        <taxon>Magnoliopsida</taxon>
        <taxon>eudicotyledons</taxon>
        <taxon>Gunneridae</taxon>
        <taxon>Pentapetalae</taxon>
        <taxon>rosids</taxon>
        <taxon>malvids</taxon>
        <taxon>Malvales</taxon>
        <taxon>Malvaceae</taxon>
        <taxon>Byttnerioideae</taxon>
        <taxon>Theobroma</taxon>
    </lineage>
</organism>
<evidence type="ECO:0000313" key="2">
    <source>
        <dbReference type="Proteomes" id="UP000026915"/>
    </source>
</evidence>